<reference evidence="2" key="2">
    <citation type="submission" date="2023-01" db="EMBL/GenBank/DDBJ databases">
        <authorList>
            <person name="Petersen C."/>
        </authorList>
    </citation>
    <scope>NUCLEOTIDE SEQUENCE</scope>
    <source>
        <strain evidence="2">IBT 17514</strain>
    </source>
</reference>
<keyword evidence="1" id="KW-0812">Transmembrane</keyword>
<evidence type="ECO:0000313" key="2">
    <source>
        <dbReference type="EMBL" id="KAJ5740683.1"/>
    </source>
</evidence>
<evidence type="ECO:0000313" key="3">
    <source>
        <dbReference type="Proteomes" id="UP001215712"/>
    </source>
</evidence>
<accession>A0AAD6N0U2</accession>
<reference evidence="2" key="1">
    <citation type="journal article" date="2023" name="IMA Fungus">
        <title>Comparative genomic study of the Penicillium genus elucidates a diverse pangenome and 15 lateral gene transfer events.</title>
        <authorList>
            <person name="Petersen C."/>
            <person name="Sorensen T."/>
            <person name="Nielsen M.R."/>
            <person name="Sondergaard T.E."/>
            <person name="Sorensen J.L."/>
            <person name="Fitzpatrick D.A."/>
            <person name="Frisvad J.C."/>
            <person name="Nielsen K.L."/>
        </authorList>
    </citation>
    <scope>NUCLEOTIDE SEQUENCE</scope>
    <source>
        <strain evidence="2">IBT 17514</strain>
    </source>
</reference>
<sequence length="608" mass="68130">MSSNDHFHRVPGEDSDHDVYPAFEIKRNRGGLIWHFVHAWYLPVLHLIVLLAVWYFMARYLPGKTFAIGRGDGDSTRPHGLLYQSDMTTVISVLVLGCRTLAGACQGVILWRCIFLLLEIKSLKFSEIRFLSEYHLPSLGTCKAYPKSFFVWTVVLIVILALPAQFSAPVVTGSVTWTPTYEFDSQQQSSSIFGKPTAGNEWTWYVDYQNVRSFVVQESAGLANMESYLIPNNSTDGRTIILAPPARRPTTQFRNLKNGTSIEQLTVPFINITSFEWIDYTELDLHLRQIVVNNITGYLNISQPDNPLLITLEGVAAPLKPTKWNQSSLDTSQLPEATVFHSIKHVALQLKHGNSHNGKFSCSSLTDTVFQSIDQSLLQYKYWNGELACFSIARMNITAGSFECESTSSNRSSCILSASSLAVESSETELSLDDVNQDSLIDEIFAMLPEVIALMVTTGGFTTAYTVHPEILTHSIDPELFLRNAITLGYQGSWSAFTERLGSESLALNYFDPVSILIVSVSQLRVTIWAGTHLLLTLSSLILWVLHNRSKSTRPVVVDYILSLLMLNNSAIPMNRKNLDDKRLKLITERGAGLTQDVLTYETDREYD</sequence>
<dbReference type="AlphaFoldDB" id="A0AAD6N0U2"/>
<feature type="transmembrane region" description="Helical" evidence="1">
    <location>
        <begin position="90"/>
        <end position="118"/>
    </location>
</feature>
<name>A0AAD6N0U2_9EURO</name>
<feature type="transmembrane region" description="Helical" evidence="1">
    <location>
        <begin position="32"/>
        <end position="57"/>
    </location>
</feature>
<feature type="transmembrane region" description="Helical" evidence="1">
    <location>
        <begin position="149"/>
        <end position="166"/>
    </location>
</feature>
<gene>
    <name evidence="2" type="ORF">N7493_000555</name>
</gene>
<comment type="caution">
    <text evidence="2">The sequence shown here is derived from an EMBL/GenBank/DDBJ whole genome shotgun (WGS) entry which is preliminary data.</text>
</comment>
<evidence type="ECO:0000256" key="1">
    <source>
        <dbReference type="SAM" id="Phobius"/>
    </source>
</evidence>
<protein>
    <submittedName>
        <fullName evidence="2">Uncharacterized protein</fullName>
    </submittedName>
</protein>
<keyword evidence="3" id="KW-1185">Reference proteome</keyword>
<organism evidence="2 3">
    <name type="scientific">Penicillium malachiteum</name>
    <dbReference type="NCBI Taxonomy" id="1324776"/>
    <lineage>
        <taxon>Eukaryota</taxon>
        <taxon>Fungi</taxon>
        <taxon>Dikarya</taxon>
        <taxon>Ascomycota</taxon>
        <taxon>Pezizomycotina</taxon>
        <taxon>Eurotiomycetes</taxon>
        <taxon>Eurotiomycetidae</taxon>
        <taxon>Eurotiales</taxon>
        <taxon>Aspergillaceae</taxon>
        <taxon>Penicillium</taxon>
    </lineage>
</organism>
<dbReference type="Proteomes" id="UP001215712">
    <property type="component" value="Unassembled WGS sequence"/>
</dbReference>
<proteinExistence type="predicted"/>
<keyword evidence="1" id="KW-0472">Membrane</keyword>
<dbReference type="EMBL" id="JAQJAN010000001">
    <property type="protein sequence ID" value="KAJ5740683.1"/>
    <property type="molecule type" value="Genomic_DNA"/>
</dbReference>
<keyword evidence="1" id="KW-1133">Transmembrane helix</keyword>